<dbReference type="AlphaFoldDB" id="A0A2W3Z1P5"/>
<evidence type="ECO:0000313" key="2">
    <source>
        <dbReference type="Proteomes" id="UP000249828"/>
    </source>
</evidence>
<organism evidence="1 2">
    <name type="scientific">Enterococcus plantarum</name>
    <dbReference type="NCBI Taxonomy" id="1077675"/>
    <lineage>
        <taxon>Bacteria</taxon>
        <taxon>Bacillati</taxon>
        <taxon>Bacillota</taxon>
        <taxon>Bacilli</taxon>
        <taxon>Lactobacillales</taxon>
        <taxon>Enterococcaceae</taxon>
        <taxon>Enterococcus</taxon>
    </lineage>
</organism>
<protein>
    <submittedName>
        <fullName evidence="1">MerR family transcriptional regulator</fullName>
    </submittedName>
</protein>
<reference evidence="1 2" key="1">
    <citation type="submission" date="2017-11" db="EMBL/GenBank/DDBJ databases">
        <title>Draft genome sequence of Enterococcus plantarum TRW2 strain isolated from lettuce.</title>
        <authorList>
            <person name="Kim E.B."/>
            <person name="Marco M.L."/>
            <person name="Williams T.R."/>
            <person name="You I.H."/>
        </authorList>
    </citation>
    <scope>NUCLEOTIDE SEQUENCE [LARGE SCALE GENOMIC DNA]</scope>
    <source>
        <strain evidence="1 2">TRW2</strain>
    </source>
</reference>
<accession>A0A2W3Z1P5</accession>
<dbReference type="InterPro" id="IPR036388">
    <property type="entry name" value="WH-like_DNA-bd_sf"/>
</dbReference>
<sequence length="88" mass="10212">MKVILTVEDEQSLRSFIHQIAVEEFKAARNDVHISEVPYNQTEIAKKLNTSTKTIREWETLGMPHGTIGSSKFYDFIQCKQWVLTQNI</sequence>
<gene>
    <name evidence="1" type="ORF">CI088_07715</name>
</gene>
<dbReference type="SUPFAM" id="SSF46955">
    <property type="entry name" value="Putative DNA-binding domain"/>
    <property type="match status" value="1"/>
</dbReference>
<dbReference type="RefSeq" id="WP_111247760.1">
    <property type="nucleotide sequence ID" value="NZ_PIEU01000057.1"/>
</dbReference>
<dbReference type="EMBL" id="PIEU01000057">
    <property type="protein sequence ID" value="PZL74078.1"/>
    <property type="molecule type" value="Genomic_DNA"/>
</dbReference>
<dbReference type="Gene3D" id="1.10.10.10">
    <property type="entry name" value="Winged helix-like DNA-binding domain superfamily/Winged helix DNA-binding domain"/>
    <property type="match status" value="1"/>
</dbReference>
<proteinExistence type="predicted"/>
<comment type="caution">
    <text evidence="1">The sequence shown here is derived from an EMBL/GenBank/DDBJ whole genome shotgun (WGS) entry which is preliminary data.</text>
</comment>
<dbReference type="Proteomes" id="UP000249828">
    <property type="component" value="Unassembled WGS sequence"/>
</dbReference>
<keyword evidence="2" id="KW-1185">Reference proteome</keyword>
<dbReference type="InterPro" id="IPR009061">
    <property type="entry name" value="DNA-bd_dom_put_sf"/>
</dbReference>
<name>A0A2W3Z1P5_9ENTE</name>
<evidence type="ECO:0000313" key="1">
    <source>
        <dbReference type="EMBL" id="PZL74078.1"/>
    </source>
</evidence>